<dbReference type="Gene3D" id="3.30.70.270">
    <property type="match status" value="1"/>
</dbReference>
<gene>
    <name evidence="4" type="ORF">ERJ70_05455</name>
</gene>
<dbReference type="Gene3D" id="3.30.450.20">
    <property type="entry name" value="PAS domain"/>
    <property type="match status" value="3"/>
</dbReference>
<evidence type="ECO:0000313" key="5">
    <source>
        <dbReference type="Proteomes" id="UP000665043"/>
    </source>
</evidence>
<feature type="domain" description="PAS" evidence="1">
    <location>
        <begin position="270"/>
        <end position="340"/>
    </location>
</feature>
<dbReference type="InterPro" id="IPR035965">
    <property type="entry name" value="PAS-like_dom_sf"/>
</dbReference>
<dbReference type="InterPro" id="IPR013656">
    <property type="entry name" value="PAS_4"/>
</dbReference>
<feature type="domain" description="GGDEF" evidence="3">
    <location>
        <begin position="427"/>
        <end position="561"/>
    </location>
</feature>
<evidence type="ECO:0000259" key="3">
    <source>
        <dbReference type="PROSITE" id="PS50887"/>
    </source>
</evidence>
<keyword evidence="5" id="KW-1185">Reference proteome</keyword>
<dbReference type="InterPro" id="IPR000160">
    <property type="entry name" value="GGDEF_dom"/>
</dbReference>
<protein>
    <submittedName>
        <fullName evidence="4">PAS domain S-box protein</fullName>
    </submittedName>
</protein>
<dbReference type="SMART" id="SM00086">
    <property type="entry name" value="PAC"/>
    <property type="match status" value="3"/>
</dbReference>
<organism evidence="4 5">
    <name type="scientific">Sediminibacillus dalangtanensis</name>
    <dbReference type="NCBI Taxonomy" id="2729421"/>
    <lineage>
        <taxon>Bacteria</taxon>
        <taxon>Bacillati</taxon>
        <taxon>Bacillota</taxon>
        <taxon>Bacilli</taxon>
        <taxon>Bacillales</taxon>
        <taxon>Bacillaceae</taxon>
        <taxon>Sediminibacillus</taxon>
    </lineage>
</organism>
<evidence type="ECO:0000259" key="1">
    <source>
        <dbReference type="PROSITE" id="PS50112"/>
    </source>
</evidence>
<evidence type="ECO:0000313" key="4">
    <source>
        <dbReference type="EMBL" id="QTM98792.1"/>
    </source>
</evidence>
<dbReference type="PROSITE" id="PS50887">
    <property type="entry name" value="GGDEF"/>
    <property type="match status" value="1"/>
</dbReference>
<dbReference type="Pfam" id="PF08448">
    <property type="entry name" value="PAS_4"/>
    <property type="match status" value="3"/>
</dbReference>
<accession>A0ABX7VPH0</accession>
<feature type="domain" description="PAC" evidence="2">
    <location>
        <begin position="87"/>
        <end position="142"/>
    </location>
</feature>
<proteinExistence type="predicted"/>
<dbReference type="NCBIfam" id="TIGR00254">
    <property type="entry name" value="GGDEF"/>
    <property type="match status" value="1"/>
</dbReference>
<dbReference type="SUPFAM" id="SSF55785">
    <property type="entry name" value="PYP-like sensor domain (PAS domain)"/>
    <property type="match status" value="3"/>
</dbReference>
<dbReference type="Pfam" id="PF00990">
    <property type="entry name" value="GGDEF"/>
    <property type="match status" value="1"/>
</dbReference>
<dbReference type="SMART" id="SM00267">
    <property type="entry name" value="GGDEF"/>
    <property type="match status" value="1"/>
</dbReference>
<reference evidence="4 5" key="1">
    <citation type="submission" date="2019-12" db="EMBL/GenBank/DDBJ databases">
        <title>The whole genome sequencing of a strain isolated from a Mars analog, Dalangtan Playa.</title>
        <authorList>
            <person name="Huang T."/>
        </authorList>
    </citation>
    <scope>NUCLEOTIDE SEQUENCE [LARGE SCALE GENOMIC DNA]</scope>
    <source>
        <strain evidence="4 5">DP4-553-S</strain>
    </source>
</reference>
<dbReference type="InterPro" id="IPR000700">
    <property type="entry name" value="PAS-assoc_C"/>
</dbReference>
<dbReference type="PROSITE" id="PS50112">
    <property type="entry name" value="PAS"/>
    <property type="match status" value="2"/>
</dbReference>
<dbReference type="RefSeq" id="WP_209367745.1">
    <property type="nucleotide sequence ID" value="NZ_CP046956.1"/>
</dbReference>
<sequence>MFAIFKDLKYFDLIFNSIPDMVFMISRDKSGEFYYVTANQSAVDNLKFPADYAGKKITELVPAYSAKVIISMYEKAVNTGDAVLYEEIIEFPDDKAGSPKTRQGWVESRLTPVFNEQGECEYIIAITREITDRKNRERELNRVKEQFELIFQNVADPVFTFDEEGNYQHVNPGFSKLFGWSREELAANPAISILPDAEKEKDKFSEILTRLKNGEVIENDFAERQTKNGSTIRILASYTPILEEGRMTGGIAVYKNITNVEELREQLKESEDRYRIIVENSNDLIGVTDREGKIVYASPSHKRILGLHPDFYVGKSFLSFVCQEDMSKVEDFLTRILESGDSDEMEYRRLDKSGRIIWVHCKGGPVRNTKGEVEKIVFVSRDVSERKQKEIALETQALHDELTGLPNRTLFARYLEEAMSDTDRTGRQTGLMMLDCDNFKCVNDEHGHDAGDEVIREFARRIAAVIGTEQIAARLGGDEFQVLLPELMEREKAKSISEGIIAAMEEPFVINEVALYLTTSIGIAYYSANEQKTKEDLVKEADLALYQSKNQGKNRYTIYQGTANRIKGMKRSWLRRLFQKAQGK</sequence>
<dbReference type="InterPro" id="IPR052155">
    <property type="entry name" value="Biofilm_reg_signaling"/>
</dbReference>
<feature type="domain" description="PAC" evidence="2">
    <location>
        <begin position="343"/>
        <end position="395"/>
    </location>
</feature>
<name>A0ABX7VPH0_9BACI</name>
<evidence type="ECO:0000259" key="2">
    <source>
        <dbReference type="PROSITE" id="PS50113"/>
    </source>
</evidence>
<dbReference type="PANTHER" id="PTHR44757:SF2">
    <property type="entry name" value="BIOFILM ARCHITECTURE MAINTENANCE PROTEIN MBAA"/>
    <property type="match status" value="1"/>
</dbReference>
<feature type="domain" description="PAS" evidence="1">
    <location>
        <begin position="143"/>
        <end position="185"/>
    </location>
</feature>
<dbReference type="InterPro" id="IPR000014">
    <property type="entry name" value="PAS"/>
</dbReference>
<dbReference type="CDD" id="cd00130">
    <property type="entry name" value="PAS"/>
    <property type="match status" value="2"/>
</dbReference>
<dbReference type="PROSITE" id="PS50113">
    <property type="entry name" value="PAC"/>
    <property type="match status" value="2"/>
</dbReference>
<dbReference type="SUPFAM" id="SSF55073">
    <property type="entry name" value="Nucleotide cyclase"/>
    <property type="match status" value="1"/>
</dbReference>
<dbReference type="CDD" id="cd01949">
    <property type="entry name" value="GGDEF"/>
    <property type="match status" value="1"/>
</dbReference>
<dbReference type="InterPro" id="IPR029787">
    <property type="entry name" value="Nucleotide_cyclase"/>
</dbReference>
<dbReference type="PANTHER" id="PTHR44757">
    <property type="entry name" value="DIGUANYLATE CYCLASE DGCP"/>
    <property type="match status" value="1"/>
</dbReference>
<dbReference type="InterPro" id="IPR001610">
    <property type="entry name" value="PAC"/>
</dbReference>
<dbReference type="Proteomes" id="UP000665043">
    <property type="component" value="Chromosome"/>
</dbReference>
<dbReference type="InterPro" id="IPR043128">
    <property type="entry name" value="Rev_trsase/Diguanyl_cyclase"/>
</dbReference>
<dbReference type="SMART" id="SM00091">
    <property type="entry name" value="PAS"/>
    <property type="match status" value="3"/>
</dbReference>
<dbReference type="NCBIfam" id="TIGR00229">
    <property type="entry name" value="sensory_box"/>
    <property type="match status" value="3"/>
</dbReference>
<dbReference type="EMBL" id="CP046956">
    <property type="protein sequence ID" value="QTM98792.1"/>
    <property type="molecule type" value="Genomic_DNA"/>
</dbReference>